<organism evidence="1 2">
    <name type="scientific">Mesorhizobium plurifarium</name>
    <dbReference type="NCBI Taxonomy" id="69974"/>
    <lineage>
        <taxon>Bacteria</taxon>
        <taxon>Pseudomonadati</taxon>
        <taxon>Pseudomonadota</taxon>
        <taxon>Alphaproteobacteria</taxon>
        <taxon>Hyphomicrobiales</taxon>
        <taxon>Phyllobacteriaceae</taxon>
        <taxon>Mesorhizobium</taxon>
    </lineage>
</organism>
<sequence length="145" mass="14631">MSLLAPASFNGRLVPREVGTADYEFPAPAFQEPDRAAAGASVRASAVPFTEPCGAAPLQVKTAPADATPSAGAVALSEASRFILSLIAAHEGRSTSDILAELVAAAADAIGISALLTRGADDIGDIADLPGYARRAANRFRSGGP</sequence>
<evidence type="ECO:0000313" key="1">
    <source>
        <dbReference type="EMBL" id="CDX49177.1"/>
    </source>
</evidence>
<dbReference type="AlphaFoldDB" id="A0A0K2VMQ3"/>
<name>A0A0K2VMQ3_MESPL</name>
<accession>A0A0K2VMQ3</accession>
<gene>
    <name evidence="1" type="ORF">MPL1032_10234</name>
</gene>
<reference evidence="2" key="1">
    <citation type="submission" date="2014-08" db="EMBL/GenBank/DDBJ databases">
        <authorList>
            <person name="Edwards T."/>
        </authorList>
    </citation>
    <scope>NUCLEOTIDE SEQUENCE [LARGE SCALE GENOMIC DNA]</scope>
</reference>
<dbReference type="EMBL" id="CCND01000001">
    <property type="protein sequence ID" value="CDX49177.1"/>
    <property type="molecule type" value="Genomic_DNA"/>
</dbReference>
<dbReference type="Proteomes" id="UP000182888">
    <property type="component" value="Unassembled WGS sequence"/>
</dbReference>
<protein>
    <submittedName>
        <fullName evidence="1">Uncharacterized protein</fullName>
    </submittedName>
</protein>
<evidence type="ECO:0000313" key="2">
    <source>
        <dbReference type="Proteomes" id="UP000182888"/>
    </source>
</evidence>
<proteinExistence type="predicted"/>